<organism evidence="1 2">
    <name type="scientific">Mucilaginibacter yixingensis</name>
    <dbReference type="NCBI Taxonomy" id="1295612"/>
    <lineage>
        <taxon>Bacteria</taxon>
        <taxon>Pseudomonadati</taxon>
        <taxon>Bacteroidota</taxon>
        <taxon>Sphingobacteriia</taxon>
        <taxon>Sphingobacteriales</taxon>
        <taxon>Sphingobacteriaceae</taxon>
        <taxon>Mucilaginibacter</taxon>
    </lineage>
</organism>
<evidence type="ECO:0000313" key="1">
    <source>
        <dbReference type="EMBL" id="PTQ96531.1"/>
    </source>
</evidence>
<protein>
    <recommendedName>
        <fullName evidence="3">Alcohol dehydrogenase-like protein</fullName>
    </recommendedName>
</protein>
<dbReference type="AlphaFoldDB" id="A0A2T5J8Y2"/>
<dbReference type="InterPro" id="IPR011032">
    <property type="entry name" value="GroES-like_sf"/>
</dbReference>
<dbReference type="Gene3D" id="3.90.180.10">
    <property type="entry name" value="Medium-chain alcohol dehydrogenases, catalytic domain"/>
    <property type="match status" value="1"/>
</dbReference>
<dbReference type="EMBL" id="QAOQ01000004">
    <property type="protein sequence ID" value="PTQ96531.1"/>
    <property type="molecule type" value="Genomic_DNA"/>
</dbReference>
<evidence type="ECO:0008006" key="3">
    <source>
        <dbReference type="Google" id="ProtNLM"/>
    </source>
</evidence>
<accession>A0A2T5J8Y2</accession>
<proteinExistence type="predicted"/>
<keyword evidence="2" id="KW-1185">Reference proteome</keyword>
<dbReference type="Proteomes" id="UP000244168">
    <property type="component" value="Unassembled WGS sequence"/>
</dbReference>
<name>A0A2T5J8Y2_9SPHI</name>
<comment type="caution">
    <text evidence="1">The sequence shown here is derived from an EMBL/GenBank/DDBJ whole genome shotgun (WGS) entry which is preliminary data.</text>
</comment>
<dbReference type="SUPFAM" id="SSF50129">
    <property type="entry name" value="GroES-like"/>
    <property type="match status" value="1"/>
</dbReference>
<gene>
    <name evidence="1" type="ORF">C8P68_10415</name>
</gene>
<reference evidence="1 2" key="1">
    <citation type="submission" date="2018-04" db="EMBL/GenBank/DDBJ databases">
        <title>Genomic Encyclopedia of Archaeal and Bacterial Type Strains, Phase II (KMG-II): from individual species to whole genera.</title>
        <authorList>
            <person name="Goeker M."/>
        </authorList>
    </citation>
    <scope>NUCLEOTIDE SEQUENCE [LARGE SCALE GENOMIC DNA]</scope>
    <source>
        <strain evidence="1 2">DSM 26809</strain>
    </source>
</reference>
<sequence>MKAIRIHEFGDLGTLELEEIEVPQPATDEVLNPVEI</sequence>
<evidence type="ECO:0000313" key="2">
    <source>
        <dbReference type="Proteomes" id="UP000244168"/>
    </source>
</evidence>